<feature type="region of interest" description="Disordered" evidence="1">
    <location>
        <begin position="41"/>
        <end position="72"/>
    </location>
</feature>
<proteinExistence type="predicted"/>
<evidence type="ECO:0000256" key="1">
    <source>
        <dbReference type="SAM" id="MobiDB-lite"/>
    </source>
</evidence>
<sequence>MTRLQRLALLAASTTVITGGALLPTAAFAAPSGPPAAATVIDPSGGDTGTVGASGSDAGTAAQWTPTTDEESGISIALPGEATAQSDPLDGREYAVQTEYGAVGFVVYDGAGIDPQELLTRQLELINQEASSSGAQASATNATETATDEGTQLDVDLVGGNLYGHLIYAPVDGHMLMIYAVGSPDTKDAIQADLEQLIDTVQAPTGGAGTTDDAPATANDSDTAFDTQST</sequence>
<dbReference type="RefSeq" id="WP_201843822.1">
    <property type="nucleotide sequence ID" value="NZ_JAERRK010000030.1"/>
</dbReference>
<organism evidence="3 4">
    <name type="scientific">Streptomyces actinomycinicus</name>
    <dbReference type="NCBI Taxonomy" id="1695166"/>
    <lineage>
        <taxon>Bacteria</taxon>
        <taxon>Bacillati</taxon>
        <taxon>Actinomycetota</taxon>
        <taxon>Actinomycetes</taxon>
        <taxon>Kitasatosporales</taxon>
        <taxon>Streptomycetaceae</taxon>
        <taxon>Streptomyces</taxon>
    </lineage>
</organism>
<evidence type="ECO:0000313" key="3">
    <source>
        <dbReference type="EMBL" id="MBL1087282.1"/>
    </source>
</evidence>
<comment type="caution">
    <text evidence="3">The sequence shown here is derived from an EMBL/GenBank/DDBJ whole genome shotgun (WGS) entry which is preliminary data.</text>
</comment>
<feature type="chain" id="PRO_5036679740" evidence="2">
    <location>
        <begin position="30"/>
        <end position="230"/>
    </location>
</feature>
<dbReference type="Proteomes" id="UP000661858">
    <property type="component" value="Unassembled WGS sequence"/>
</dbReference>
<dbReference type="EMBL" id="JAERRK010000030">
    <property type="protein sequence ID" value="MBL1087282.1"/>
    <property type="molecule type" value="Genomic_DNA"/>
</dbReference>
<accession>A0A937JT04</accession>
<evidence type="ECO:0000256" key="2">
    <source>
        <dbReference type="SAM" id="SignalP"/>
    </source>
</evidence>
<feature type="region of interest" description="Disordered" evidence="1">
    <location>
        <begin position="203"/>
        <end position="230"/>
    </location>
</feature>
<keyword evidence="4" id="KW-1185">Reference proteome</keyword>
<feature type="compositionally biased region" description="Low complexity" evidence="1">
    <location>
        <begin position="210"/>
        <end position="224"/>
    </location>
</feature>
<protein>
    <submittedName>
        <fullName evidence="3">Uncharacterized protein</fullName>
    </submittedName>
</protein>
<gene>
    <name evidence="3" type="ORF">JK359_35895</name>
</gene>
<evidence type="ECO:0000313" key="4">
    <source>
        <dbReference type="Proteomes" id="UP000661858"/>
    </source>
</evidence>
<dbReference type="AlphaFoldDB" id="A0A937JT04"/>
<name>A0A937JT04_9ACTN</name>
<keyword evidence="2" id="KW-0732">Signal</keyword>
<feature type="signal peptide" evidence="2">
    <location>
        <begin position="1"/>
        <end position="29"/>
    </location>
</feature>
<reference evidence="3" key="1">
    <citation type="submission" date="2021-01" db="EMBL/GenBank/DDBJ databases">
        <title>WGS of actinomycetes isolated from Thailand.</title>
        <authorList>
            <person name="Thawai C."/>
        </authorList>
    </citation>
    <scope>NUCLEOTIDE SEQUENCE</scope>
    <source>
        <strain evidence="3">RCU-197</strain>
    </source>
</reference>